<feature type="region of interest" description="Disordered" evidence="1">
    <location>
        <begin position="19"/>
        <end position="52"/>
    </location>
</feature>
<proteinExistence type="predicted"/>
<reference evidence="2 3" key="1">
    <citation type="submission" date="2022-10" db="EMBL/GenBank/DDBJ databases">
        <title>Luteolibacter arcticus strain CCTCC AB 2014275, whole genome shotgun sequencing project.</title>
        <authorList>
            <person name="Zhao G."/>
            <person name="Shen L."/>
        </authorList>
    </citation>
    <scope>NUCLEOTIDE SEQUENCE [LARGE SCALE GENOMIC DNA]</scope>
    <source>
        <strain evidence="2 3">CCTCC AB 2014275</strain>
    </source>
</reference>
<keyword evidence="3" id="KW-1185">Reference proteome</keyword>
<feature type="compositionally biased region" description="Basic and acidic residues" evidence="1">
    <location>
        <begin position="19"/>
        <end position="31"/>
    </location>
</feature>
<protein>
    <submittedName>
        <fullName evidence="2">Uncharacterized protein</fullName>
    </submittedName>
</protein>
<dbReference type="Proteomes" id="UP001320876">
    <property type="component" value="Unassembled WGS sequence"/>
</dbReference>
<sequence length="276" mass="30167">MKFTLLLVPLLTLSLSAQEKKVPPPFEEKPSNVEATEGEEAADPFDPDAFDGNSPAMVQVQVEYIEMPHETLTDLLFMKRPTKSDATELRKEVQTLVKAGDAKVLETQILTGRSSEKCLVESINEQIYPTEAVPPKLPESVTVPDKPAGLSPDNIKAVAALISGPIPTSFETRNVGSTMDVEPTIGSDPKYIDLRLAPELVWRNGNTTWYERKDALGNVAKIELPDFYTIRLTTALTVTSGSYVLAGVVSPKAKDGSIDLTRKVMVFVKADVLPVR</sequence>
<comment type="caution">
    <text evidence="2">The sequence shown here is derived from an EMBL/GenBank/DDBJ whole genome shotgun (WGS) entry which is preliminary data.</text>
</comment>
<dbReference type="EMBL" id="JAPDDT010000017">
    <property type="protein sequence ID" value="MCW1925780.1"/>
    <property type="molecule type" value="Genomic_DNA"/>
</dbReference>
<evidence type="ECO:0000313" key="2">
    <source>
        <dbReference type="EMBL" id="MCW1925780.1"/>
    </source>
</evidence>
<evidence type="ECO:0000256" key="1">
    <source>
        <dbReference type="SAM" id="MobiDB-lite"/>
    </source>
</evidence>
<name>A0ABT3GQI3_9BACT</name>
<dbReference type="RefSeq" id="WP_264489887.1">
    <property type="nucleotide sequence ID" value="NZ_JAPDDT010000017.1"/>
</dbReference>
<accession>A0ABT3GQI3</accession>
<feature type="compositionally biased region" description="Acidic residues" evidence="1">
    <location>
        <begin position="36"/>
        <end position="49"/>
    </location>
</feature>
<evidence type="ECO:0000313" key="3">
    <source>
        <dbReference type="Proteomes" id="UP001320876"/>
    </source>
</evidence>
<gene>
    <name evidence="2" type="ORF">OKA05_24695</name>
</gene>
<organism evidence="2 3">
    <name type="scientific">Luteolibacter arcticus</name>
    <dbReference type="NCBI Taxonomy" id="1581411"/>
    <lineage>
        <taxon>Bacteria</taxon>
        <taxon>Pseudomonadati</taxon>
        <taxon>Verrucomicrobiota</taxon>
        <taxon>Verrucomicrobiia</taxon>
        <taxon>Verrucomicrobiales</taxon>
        <taxon>Verrucomicrobiaceae</taxon>
        <taxon>Luteolibacter</taxon>
    </lineage>
</organism>